<protein>
    <recommendedName>
        <fullName evidence="1">Uroporphyrinogen decarboxylase (URO-D) domain-containing protein</fullName>
    </recommendedName>
</protein>
<dbReference type="Proteomes" id="UP000663499">
    <property type="component" value="Chromosome"/>
</dbReference>
<dbReference type="InterPro" id="IPR000257">
    <property type="entry name" value="Uroporphyrinogen_deCOase"/>
</dbReference>
<dbReference type="GO" id="GO:0006779">
    <property type="term" value="P:porphyrin-containing compound biosynthetic process"/>
    <property type="evidence" value="ECO:0007669"/>
    <property type="project" value="InterPro"/>
</dbReference>
<accession>A0A975AIC8</accession>
<name>A0A975AIC8_9FIRM</name>
<dbReference type="InterPro" id="IPR052024">
    <property type="entry name" value="Methanogen_methyltrans"/>
</dbReference>
<keyword evidence="3" id="KW-1185">Reference proteome</keyword>
<evidence type="ECO:0000259" key="1">
    <source>
        <dbReference type="Pfam" id="PF01208"/>
    </source>
</evidence>
<dbReference type="Pfam" id="PF01208">
    <property type="entry name" value="URO-D"/>
    <property type="match status" value="1"/>
</dbReference>
<sequence length="388" mass="44684">MSKEQLYNERVEMFKTTVNHKEPIRVPILSTYETWVFSYANSYVKELDENPEKEIEIYSKPYDDIYTDGIYTSGLAFDAKTAKILGSPSHFISEDGQTVQHKEFTPMKVEEYPELIDDPMGYLFNKMLPRKHEKFNQSPDEIYDTLKEVLDHWKVKFDVFGKLGATCKERHGLPILAGSFAYPPLDIIFDYLRGFKGTSLDLRRNQEELLAATHALDEFANDFLGIHPDTKELPDFPYYATMFHIPTFISNKQFEKFMLPTYMGMVDKIHRLGGKMIMFLEGNWEDKYGWLNSLPKDFAIGLIEEDDIFKAKKQIGDNITLAGGMPLELMRLSNKERCIDEAKRIIDTCAPGGGYIFATSRALLSNGDVNVENLKAVNEFVHEYGVYK</sequence>
<dbReference type="AlphaFoldDB" id="A0A975AIC8"/>
<evidence type="ECO:0000313" key="3">
    <source>
        <dbReference type="Proteomes" id="UP000663499"/>
    </source>
</evidence>
<reference evidence="2" key="1">
    <citation type="submission" date="2021-03" db="EMBL/GenBank/DDBJ databases">
        <title>Alkalibacter marinus sp. nov., isolated from tidal flat sediment.</title>
        <authorList>
            <person name="Namirimu T."/>
            <person name="Yang J.-A."/>
            <person name="Yang S.-H."/>
            <person name="Kim Y.-J."/>
            <person name="Kwon K.K."/>
        </authorList>
    </citation>
    <scope>NUCLEOTIDE SEQUENCE</scope>
    <source>
        <strain evidence="2">ES005</strain>
    </source>
</reference>
<dbReference type="EMBL" id="CP071444">
    <property type="protein sequence ID" value="QSX08544.1"/>
    <property type="molecule type" value="Genomic_DNA"/>
</dbReference>
<dbReference type="SUPFAM" id="SSF51726">
    <property type="entry name" value="UROD/MetE-like"/>
    <property type="match status" value="1"/>
</dbReference>
<organism evidence="2 3">
    <name type="scientific">Alkalibacter rhizosphaerae</name>
    <dbReference type="NCBI Taxonomy" id="2815577"/>
    <lineage>
        <taxon>Bacteria</taxon>
        <taxon>Bacillati</taxon>
        <taxon>Bacillota</taxon>
        <taxon>Clostridia</taxon>
        <taxon>Eubacteriales</taxon>
        <taxon>Eubacteriaceae</taxon>
        <taxon>Alkalibacter</taxon>
    </lineage>
</organism>
<dbReference type="PANTHER" id="PTHR47099">
    <property type="entry name" value="METHYLCOBAMIDE:COM METHYLTRANSFERASE MTBA"/>
    <property type="match status" value="1"/>
</dbReference>
<dbReference type="GO" id="GO:0004853">
    <property type="term" value="F:uroporphyrinogen decarboxylase activity"/>
    <property type="evidence" value="ECO:0007669"/>
    <property type="project" value="InterPro"/>
</dbReference>
<dbReference type="KEGG" id="alka:J0B03_00165"/>
<feature type="domain" description="Uroporphyrinogen decarboxylase (URO-D)" evidence="1">
    <location>
        <begin position="247"/>
        <end position="384"/>
    </location>
</feature>
<dbReference type="Gene3D" id="3.20.20.210">
    <property type="match status" value="1"/>
</dbReference>
<dbReference type="RefSeq" id="WP_207299885.1">
    <property type="nucleotide sequence ID" value="NZ_CP071444.1"/>
</dbReference>
<proteinExistence type="predicted"/>
<dbReference type="PANTHER" id="PTHR47099:SF1">
    <property type="entry name" value="METHYLCOBAMIDE:COM METHYLTRANSFERASE MTBA"/>
    <property type="match status" value="1"/>
</dbReference>
<dbReference type="InterPro" id="IPR038071">
    <property type="entry name" value="UROD/MetE-like_sf"/>
</dbReference>
<gene>
    <name evidence="2" type="ORF">J0B03_00165</name>
</gene>
<evidence type="ECO:0000313" key="2">
    <source>
        <dbReference type="EMBL" id="QSX08544.1"/>
    </source>
</evidence>